<evidence type="ECO:0000313" key="2">
    <source>
        <dbReference type="EMBL" id="QBH79002.1"/>
    </source>
</evidence>
<protein>
    <submittedName>
        <fullName evidence="2">Uncharacterized protein</fullName>
    </submittedName>
</protein>
<reference evidence="2" key="1">
    <citation type="submission" date="2018-08" db="EMBL/GenBank/DDBJ databases">
        <title>HSV2 whole genome sequences from clinical isolates.</title>
        <authorList>
            <person name="Roychoudhury P."/>
            <person name="Greninger A.L."/>
            <person name="Jerome K.R."/>
            <person name="Johnston C."/>
            <person name="Wald A."/>
            <person name="Xie H."/>
        </authorList>
    </citation>
    <scope>NUCLEOTIDE SEQUENCE</scope>
    <source>
        <strain evidence="2">2006-15771CAM</strain>
        <strain evidence="3">2006-15867CAM</strain>
    </source>
</reference>
<feature type="compositionally biased region" description="Basic and acidic residues" evidence="1">
    <location>
        <begin position="252"/>
        <end position="262"/>
    </location>
</feature>
<dbReference type="EMBL" id="MH790590">
    <property type="protein sequence ID" value="QBH79002.1"/>
    <property type="molecule type" value="Genomic_DNA"/>
</dbReference>
<proteinExistence type="predicted"/>
<sequence>MRCDSTALAPAPLSPPLYQSSLAPGFAPVVRLTPPSSLPEPGALPLLPTTPRVWPARRACSARSGPPPCQHGHTLFLPASQPAHPPRQGARTQAGPRLCSMIKTNRPRGWGRLLVPAPPPPPPFPPHPRPPCAGELHQRPTTKCVKSITKLYCKIFINIKFFFSSSFQQGQKVHNKMLVCVAVRGRVRPPPLPPPLPVSSPSFPPTSPCPRGASAGGPVGGGFPSGSKPSVSSPYSPWPAGASPAGAGAPCSRDHGWRDRRPWKSSAPTRVPWSKSMLPTGVIQRLFHSDAGGVG</sequence>
<evidence type="ECO:0000313" key="3">
    <source>
        <dbReference type="EMBL" id="QBH82045.1"/>
    </source>
</evidence>
<feature type="compositionally biased region" description="Pro residues" evidence="1">
    <location>
        <begin position="192"/>
        <end position="208"/>
    </location>
</feature>
<dbReference type="EMBL" id="MH790625">
    <property type="protein sequence ID" value="QBH82045.1"/>
    <property type="molecule type" value="Genomic_DNA"/>
</dbReference>
<name>A0A481TDW1_HHV2</name>
<organismHost>
    <name type="scientific">Homo sapiens</name>
    <name type="common">Human</name>
    <dbReference type="NCBI Taxonomy" id="9606"/>
</organismHost>
<feature type="compositionally biased region" description="Gly residues" evidence="1">
    <location>
        <begin position="214"/>
        <end position="224"/>
    </location>
</feature>
<feature type="compositionally biased region" description="Low complexity" evidence="1">
    <location>
        <begin position="225"/>
        <end position="251"/>
    </location>
</feature>
<evidence type="ECO:0000256" key="1">
    <source>
        <dbReference type="SAM" id="MobiDB-lite"/>
    </source>
</evidence>
<organism evidence="2">
    <name type="scientific">Human herpesvirus 2</name>
    <name type="common">HHV-2</name>
    <name type="synonym">Human herpes simplex virus 2</name>
    <dbReference type="NCBI Taxonomy" id="10310"/>
    <lineage>
        <taxon>Viruses</taxon>
        <taxon>Duplodnaviria</taxon>
        <taxon>Heunggongvirae</taxon>
        <taxon>Peploviricota</taxon>
        <taxon>Herviviricetes</taxon>
        <taxon>Herpesvirales</taxon>
        <taxon>Orthoherpesviridae</taxon>
        <taxon>Alphaherpesvirinae</taxon>
        <taxon>Simplexvirus</taxon>
        <taxon>Simplexvirus humanalpha2</taxon>
    </lineage>
</organism>
<feature type="region of interest" description="Disordered" evidence="1">
    <location>
        <begin position="192"/>
        <end position="274"/>
    </location>
</feature>
<accession>A0A481TDW1</accession>